<dbReference type="GO" id="GO:0071281">
    <property type="term" value="P:cellular response to iron ion"/>
    <property type="evidence" value="ECO:0007669"/>
    <property type="project" value="TreeGrafter"/>
</dbReference>
<feature type="domain" description="Fe/B12 periplasmic-binding" evidence="6">
    <location>
        <begin position="72"/>
        <end position="328"/>
    </location>
</feature>
<dbReference type="PANTHER" id="PTHR30535">
    <property type="entry name" value="VITAMIN B12-BINDING PROTEIN"/>
    <property type="match status" value="1"/>
</dbReference>
<evidence type="ECO:0000259" key="6">
    <source>
        <dbReference type="PROSITE" id="PS50983"/>
    </source>
</evidence>
<comment type="similarity">
    <text evidence="1">Belongs to the bacterial solute-binding protein 8 family.</text>
</comment>
<dbReference type="InterPro" id="IPR002491">
    <property type="entry name" value="ABC_transptr_periplasmic_BD"/>
</dbReference>
<feature type="compositionally biased region" description="Basic and acidic residues" evidence="4">
    <location>
        <begin position="33"/>
        <end position="45"/>
    </location>
</feature>
<evidence type="ECO:0000256" key="2">
    <source>
        <dbReference type="ARBA" id="ARBA00022729"/>
    </source>
</evidence>
<dbReference type="AlphaFoldDB" id="A0A8J2ZT31"/>
<feature type="chain" id="PRO_5038613452" evidence="5">
    <location>
        <begin position="21"/>
        <end position="331"/>
    </location>
</feature>
<evidence type="ECO:0000313" key="8">
    <source>
        <dbReference type="Proteomes" id="UP000602050"/>
    </source>
</evidence>
<proteinExistence type="inferred from homology"/>
<reference evidence="7" key="1">
    <citation type="journal article" date="2014" name="Int. J. Syst. Evol. Microbiol.">
        <title>Complete genome sequence of Corynebacterium casei LMG S-19264T (=DSM 44701T), isolated from a smear-ripened cheese.</title>
        <authorList>
            <consortium name="US DOE Joint Genome Institute (JGI-PGF)"/>
            <person name="Walter F."/>
            <person name="Albersmeier A."/>
            <person name="Kalinowski J."/>
            <person name="Ruckert C."/>
        </authorList>
    </citation>
    <scope>NUCLEOTIDE SEQUENCE</scope>
    <source>
        <strain evidence="7">CGMCC 1.12360</strain>
    </source>
</reference>
<sequence length="331" mass="36215">MKRALFAILAILFFSVMLLAACSNTPENEAGEEAARAEKSQHSAETEENSAFPVTVTDAIGEEMTFEKAPERIVSLIPSNTEIAYALGLGEQIVGVSDYDNYPEEVLEKEKVGGLELNVEAILGLEPDLVLAHESGLNSTQEALEQIKDADIPVFVAADAQDIESTYGVIEQIGAITGKTSEADEVILTMKEQFAELEELTAEIPEEEQKAVFFEVSPAPDIYTAGTNTFFDELLRIIHAKNAAAELDGWVQIDPEKVVELNPDVIVTTYGFYEEDATGGVLRREGWESITAVKNQDVYDVHSDIVSRPGPRLAEGAKELAQVVYPELFKE</sequence>
<evidence type="ECO:0000313" key="7">
    <source>
        <dbReference type="EMBL" id="GGH75934.1"/>
    </source>
</evidence>
<dbReference type="RefSeq" id="WP_188391891.1">
    <property type="nucleotide sequence ID" value="NZ_BMEV01000025.1"/>
</dbReference>
<name>A0A8J2ZT31_9BACI</name>
<dbReference type="InterPro" id="IPR054828">
    <property type="entry name" value="Vit_B12_bind_prot"/>
</dbReference>
<dbReference type="Gene3D" id="3.40.50.1980">
    <property type="entry name" value="Nitrogenase molybdenum iron protein domain"/>
    <property type="match status" value="2"/>
</dbReference>
<protein>
    <submittedName>
        <fullName evidence="7">Putative ABC transporter substrate-binding lipoprotein YvrC</fullName>
    </submittedName>
</protein>
<organism evidence="7 8">
    <name type="scientific">Compostibacillus humi</name>
    <dbReference type="NCBI Taxonomy" id="1245525"/>
    <lineage>
        <taxon>Bacteria</taxon>
        <taxon>Bacillati</taxon>
        <taxon>Bacillota</taxon>
        <taxon>Bacilli</taxon>
        <taxon>Bacillales</taxon>
        <taxon>Bacillaceae</taxon>
        <taxon>Compostibacillus</taxon>
    </lineage>
</organism>
<dbReference type="CDD" id="cd01143">
    <property type="entry name" value="YvrC"/>
    <property type="match status" value="1"/>
</dbReference>
<keyword evidence="8" id="KW-1185">Reference proteome</keyword>
<dbReference type="PROSITE" id="PS50983">
    <property type="entry name" value="FE_B12_PBP"/>
    <property type="match status" value="1"/>
</dbReference>
<keyword evidence="3" id="KW-0175">Coiled coil</keyword>
<reference evidence="7" key="2">
    <citation type="submission" date="2020-09" db="EMBL/GenBank/DDBJ databases">
        <authorList>
            <person name="Sun Q."/>
            <person name="Zhou Y."/>
        </authorList>
    </citation>
    <scope>NUCLEOTIDE SEQUENCE</scope>
    <source>
        <strain evidence="7">CGMCC 1.12360</strain>
    </source>
</reference>
<feature type="coiled-coil region" evidence="3">
    <location>
        <begin position="183"/>
        <end position="210"/>
    </location>
</feature>
<dbReference type="NCBIfam" id="NF038402">
    <property type="entry name" value="TroA_like"/>
    <property type="match status" value="1"/>
</dbReference>
<keyword evidence="7" id="KW-0449">Lipoprotein</keyword>
<feature type="region of interest" description="Disordered" evidence="4">
    <location>
        <begin position="30"/>
        <end position="50"/>
    </location>
</feature>
<dbReference type="Pfam" id="PF01497">
    <property type="entry name" value="Peripla_BP_2"/>
    <property type="match status" value="1"/>
</dbReference>
<accession>A0A8J2ZT31</accession>
<evidence type="ECO:0000256" key="3">
    <source>
        <dbReference type="SAM" id="Coils"/>
    </source>
</evidence>
<dbReference type="EMBL" id="BMEV01000025">
    <property type="protein sequence ID" value="GGH75934.1"/>
    <property type="molecule type" value="Genomic_DNA"/>
</dbReference>
<evidence type="ECO:0000256" key="4">
    <source>
        <dbReference type="SAM" id="MobiDB-lite"/>
    </source>
</evidence>
<evidence type="ECO:0000256" key="5">
    <source>
        <dbReference type="SAM" id="SignalP"/>
    </source>
</evidence>
<feature type="signal peptide" evidence="5">
    <location>
        <begin position="1"/>
        <end position="20"/>
    </location>
</feature>
<evidence type="ECO:0000256" key="1">
    <source>
        <dbReference type="ARBA" id="ARBA00008814"/>
    </source>
</evidence>
<dbReference type="PROSITE" id="PS51257">
    <property type="entry name" value="PROKAR_LIPOPROTEIN"/>
    <property type="match status" value="1"/>
</dbReference>
<dbReference type="SUPFAM" id="SSF53807">
    <property type="entry name" value="Helical backbone' metal receptor"/>
    <property type="match status" value="1"/>
</dbReference>
<comment type="caution">
    <text evidence="7">The sequence shown here is derived from an EMBL/GenBank/DDBJ whole genome shotgun (WGS) entry which is preliminary data.</text>
</comment>
<dbReference type="InterPro" id="IPR050902">
    <property type="entry name" value="ABC_Transporter_SBP"/>
</dbReference>
<dbReference type="Proteomes" id="UP000602050">
    <property type="component" value="Unassembled WGS sequence"/>
</dbReference>
<gene>
    <name evidence="7" type="primary">yvrC</name>
    <name evidence="7" type="ORF">GCM10010978_16300</name>
</gene>
<keyword evidence="2 5" id="KW-0732">Signal</keyword>
<dbReference type="PANTHER" id="PTHR30535:SF34">
    <property type="entry name" value="MOLYBDATE-BINDING PROTEIN MOLA"/>
    <property type="match status" value="1"/>
</dbReference>